<feature type="chain" id="PRO_5044711247" description="Transmembrane protein" evidence="2">
    <location>
        <begin position="20"/>
        <end position="134"/>
    </location>
</feature>
<sequence>MKGNLYPFSLFSGMTLLLALDFTNDFCRNDEPAPPESINYLRLRRICQRRDPSKDRVQAQPSLRPLFLEPDPCLGLESQLRAGSAVLEMTLARRLVFLALEPASKEWTYNLPSFPASGAADIALSKTEPPESAD</sequence>
<organism evidence="3 5">
    <name type="scientific">Canavalia gladiata</name>
    <name type="common">Sword bean</name>
    <name type="synonym">Dolichos gladiatus</name>
    <dbReference type="NCBI Taxonomy" id="3824"/>
    <lineage>
        <taxon>Eukaryota</taxon>
        <taxon>Viridiplantae</taxon>
        <taxon>Streptophyta</taxon>
        <taxon>Embryophyta</taxon>
        <taxon>Tracheophyta</taxon>
        <taxon>Spermatophyta</taxon>
        <taxon>Magnoliopsida</taxon>
        <taxon>eudicotyledons</taxon>
        <taxon>Gunneridae</taxon>
        <taxon>Pentapetalae</taxon>
        <taxon>rosids</taxon>
        <taxon>fabids</taxon>
        <taxon>Fabales</taxon>
        <taxon>Fabaceae</taxon>
        <taxon>Papilionoideae</taxon>
        <taxon>50 kb inversion clade</taxon>
        <taxon>NPAAA clade</taxon>
        <taxon>indigoferoid/millettioid clade</taxon>
        <taxon>Phaseoleae</taxon>
        <taxon>Canavalia</taxon>
    </lineage>
</organism>
<evidence type="ECO:0000256" key="2">
    <source>
        <dbReference type="SAM" id="SignalP"/>
    </source>
</evidence>
<dbReference type="EMBL" id="JAYMYQ010000084">
    <property type="protein sequence ID" value="KAK7296113.1"/>
    <property type="molecule type" value="Genomic_DNA"/>
</dbReference>
<comment type="caution">
    <text evidence="3">The sequence shown here is derived from an EMBL/GenBank/DDBJ whole genome shotgun (WGS) entry which is preliminary data.</text>
</comment>
<evidence type="ECO:0000313" key="3">
    <source>
        <dbReference type="EMBL" id="KAK7296113.1"/>
    </source>
</evidence>
<dbReference type="EMBL" id="JAYMYQ010000023">
    <property type="protein sequence ID" value="KAK7298926.1"/>
    <property type="molecule type" value="Genomic_DNA"/>
</dbReference>
<evidence type="ECO:0000313" key="5">
    <source>
        <dbReference type="Proteomes" id="UP001367508"/>
    </source>
</evidence>
<feature type="signal peptide" evidence="2">
    <location>
        <begin position="1"/>
        <end position="19"/>
    </location>
</feature>
<dbReference type="AlphaFoldDB" id="A0AAN9JE84"/>
<keyword evidence="2" id="KW-0732">Signal</keyword>
<accession>A0AAN9JE84</accession>
<name>A0AAN9JE84_CANGL</name>
<gene>
    <name evidence="4" type="ORF">VNO77_46248</name>
    <name evidence="3" type="ORF">VNO77_50703</name>
</gene>
<protein>
    <recommendedName>
        <fullName evidence="6">Transmembrane protein</fullName>
    </recommendedName>
</protein>
<dbReference type="Proteomes" id="UP001367508">
    <property type="component" value="Unassembled WGS sequence"/>
</dbReference>
<reference evidence="3 5" key="1">
    <citation type="submission" date="2024-01" db="EMBL/GenBank/DDBJ databases">
        <title>The genomes of 5 underutilized Papilionoideae crops provide insights into root nodulation and disease resistanc.</title>
        <authorList>
            <person name="Jiang F."/>
        </authorList>
    </citation>
    <scope>NUCLEOTIDE SEQUENCE [LARGE SCALE GENOMIC DNA]</scope>
    <source>
        <strain evidence="3">LVBAO_FW01</strain>
        <tissue evidence="3">Leaves</tissue>
    </source>
</reference>
<feature type="region of interest" description="Disordered" evidence="1">
    <location>
        <begin position="113"/>
        <end position="134"/>
    </location>
</feature>
<evidence type="ECO:0008006" key="6">
    <source>
        <dbReference type="Google" id="ProtNLM"/>
    </source>
</evidence>
<evidence type="ECO:0000256" key="1">
    <source>
        <dbReference type="SAM" id="MobiDB-lite"/>
    </source>
</evidence>
<keyword evidence="5" id="KW-1185">Reference proteome</keyword>
<evidence type="ECO:0000313" key="4">
    <source>
        <dbReference type="EMBL" id="KAK7298926.1"/>
    </source>
</evidence>
<proteinExistence type="predicted"/>